<dbReference type="GO" id="GO:0160148">
    <property type="term" value="F:tRNA pseudouridine(55) synthase activity"/>
    <property type="evidence" value="ECO:0007669"/>
    <property type="project" value="UniProtKB-EC"/>
</dbReference>
<evidence type="ECO:0000313" key="9">
    <source>
        <dbReference type="EMBL" id="CDM67040.1"/>
    </source>
</evidence>
<dbReference type="EC" id="5.4.99.25" evidence="5"/>
<sequence>MDGILVIDKPAGWTSHDVVARARRMLGERRIGHTGTLDPFATGVLVLLVGRATRLAQFLAGAEKEYEAIVRFGYATVTGDLTGAPCEEAKECPMWDEEKIEGAIKSLRGEIEQVPPLYSAKKIGGQKLYELARRGQKVERRPLRVVIYELEALRGDGALLRRNSDGTCDLRVRVRCSAGTYVRALAEDLGRRLGIGAHLRALRRTRAGAFSLADALTLDELEAILSHGGSPLLPAEAALRELPSLHLTEDQTRRIRHGATISSVGEGLGEGQMVRLHDEAGRLAAIGVYARGRIQPRIVLMPTK</sequence>
<dbReference type="AlphaFoldDB" id="A0A0B6X476"/>
<reference evidence="9 10" key="2">
    <citation type="submission" date="2015-01" db="EMBL/GenBank/DDBJ databases">
        <title>Complete genome sequence of Pyrinomonas methylaliphatogenes type strain K22T.</title>
        <authorList>
            <person name="Lee K.C.Y."/>
            <person name="Power J.F."/>
            <person name="Dunfield P.F."/>
            <person name="Morgan X.C."/>
            <person name="Huttenhower C."/>
            <person name="Stott M.B."/>
        </authorList>
    </citation>
    <scope>NUCLEOTIDE SEQUENCE [LARGE SCALE GENOMIC DNA]</scope>
    <source>
        <strain evidence="9 10">K22</strain>
    </source>
</reference>
<dbReference type="InterPro" id="IPR014780">
    <property type="entry name" value="tRNA_psdUridine_synth_TruB"/>
</dbReference>
<dbReference type="Pfam" id="PF16198">
    <property type="entry name" value="TruB_C_2"/>
    <property type="match status" value="1"/>
</dbReference>
<protein>
    <recommendedName>
        <fullName evidence="5">tRNA pseudouridine synthase B</fullName>
        <ecNumber evidence="5">5.4.99.25</ecNumber>
    </recommendedName>
    <alternativeName>
        <fullName evidence="5">tRNA pseudouridine(55) synthase</fullName>
        <shortName evidence="5">Psi55 synthase</shortName>
    </alternativeName>
    <alternativeName>
        <fullName evidence="5">tRNA pseudouridylate synthase</fullName>
    </alternativeName>
    <alternativeName>
        <fullName evidence="5">tRNA-uridine isomerase</fullName>
    </alternativeName>
</protein>
<dbReference type="Pfam" id="PF09157">
    <property type="entry name" value="TruB-C_2"/>
    <property type="match status" value="1"/>
</dbReference>
<reference evidence="9 10" key="1">
    <citation type="submission" date="2013-12" db="EMBL/GenBank/DDBJ databases">
        <authorList>
            <person name="Stott M."/>
        </authorList>
    </citation>
    <scope>NUCLEOTIDE SEQUENCE [LARGE SCALE GENOMIC DNA]</scope>
    <source>
        <strain evidence="9 10">K22</strain>
    </source>
</reference>
<dbReference type="InterPro" id="IPR015240">
    <property type="entry name" value="tRNA_sdUridine_synth_fam1_C"/>
</dbReference>
<dbReference type="HAMAP" id="MF_01080">
    <property type="entry name" value="TruB_bact"/>
    <property type="match status" value="1"/>
</dbReference>
<keyword evidence="3 5" id="KW-0819">tRNA processing</keyword>
<comment type="function">
    <text evidence="5">Responsible for synthesis of pseudouridine from uracil-55 in the psi GC loop of transfer RNAs.</text>
</comment>
<evidence type="ECO:0000256" key="1">
    <source>
        <dbReference type="ARBA" id="ARBA00000385"/>
    </source>
</evidence>
<keyword evidence="9" id="KW-0456">Lyase</keyword>
<feature type="domain" description="Pseudouridine synthase II N-terminal" evidence="6">
    <location>
        <begin position="23"/>
        <end position="182"/>
    </location>
</feature>
<evidence type="ECO:0000313" key="10">
    <source>
        <dbReference type="Proteomes" id="UP000031518"/>
    </source>
</evidence>
<dbReference type="InterPro" id="IPR032819">
    <property type="entry name" value="TruB_C"/>
</dbReference>
<comment type="catalytic activity">
    <reaction evidence="1 5">
        <text>uridine(55) in tRNA = pseudouridine(55) in tRNA</text>
        <dbReference type="Rhea" id="RHEA:42532"/>
        <dbReference type="Rhea" id="RHEA-COMP:10101"/>
        <dbReference type="Rhea" id="RHEA-COMP:10102"/>
        <dbReference type="ChEBI" id="CHEBI:65314"/>
        <dbReference type="ChEBI" id="CHEBI:65315"/>
        <dbReference type="EC" id="5.4.99.25"/>
    </reaction>
</comment>
<feature type="domain" description="tRNA pseudouridylate synthase B C-terminal" evidence="8">
    <location>
        <begin position="183"/>
        <end position="225"/>
    </location>
</feature>
<dbReference type="GO" id="GO:0031119">
    <property type="term" value="P:tRNA pseudouridine synthesis"/>
    <property type="evidence" value="ECO:0007669"/>
    <property type="project" value="UniProtKB-UniRule"/>
</dbReference>
<gene>
    <name evidence="5" type="primary">truB</name>
    <name evidence="9" type="ORF">PYK22_03089</name>
</gene>
<evidence type="ECO:0000259" key="8">
    <source>
        <dbReference type="Pfam" id="PF16198"/>
    </source>
</evidence>
<evidence type="ECO:0000259" key="6">
    <source>
        <dbReference type="Pfam" id="PF01509"/>
    </source>
</evidence>
<dbReference type="Gene3D" id="3.30.2350.10">
    <property type="entry name" value="Pseudouridine synthase"/>
    <property type="match status" value="1"/>
</dbReference>
<keyword evidence="4 5" id="KW-0413">Isomerase</keyword>
<dbReference type="InterPro" id="IPR002501">
    <property type="entry name" value="PsdUridine_synth_N"/>
</dbReference>
<evidence type="ECO:0000256" key="3">
    <source>
        <dbReference type="ARBA" id="ARBA00022694"/>
    </source>
</evidence>
<dbReference type="PANTHER" id="PTHR13767">
    <property type="entry name" value="TRNA-PSEUDOURIDINE SYNTHASE"/>
    <property type="match status" value="1"/>
</dbReference>
<dbReference type="GO" id="GO:0016829">
    <property type="term" value="F:lyase activity"/>
    <property type="evidence" value="ECO:0007669"/>
    <property type="project" value="UniProtKB-KW"/>
</dbReference>
<dbReference type="SUPFAM" id="SSF55120">
    <property type="entry name" value="Pseudouridine synthase"/>
    <property type="match status" value="1"/>
</dbReference>
<comment type="similarity">
    <text evidence="2 5">Belongs to the pseudouridine synthase TruB family. Type 1 subfamily.</text>
</comment>
<feature type="domain" description="tRNA pseudouridine synthase II TruB subfamily 1 C-terminal" evidence="7">
    <location>
        <begin position="243"/>
        <end position="299"/>
    </location>
</feature>
<dbReference type="GO" id="GO:0003723">
    <property type="term" value="F:RNA binding"/>
    <property type="evidence" value="ECO:0007669"/>
    <property type="project" value="InterPro"/>
</dbReference>
<dbReference type="NCBIfam" id="TIGR00431">
    <property type="entry name" value="TruB"/>
    <property type="match status" value="1"/>
</dbReference>
<proteinExistence type="inferred from homology"/>
<dbReference type="OrthoDB" id="9802309at2"/>
<dbReference type="InterPro" id="IPR020103">
    <property type="entry name" value="PsdUridine_synth_cat_dom_sf"/>
</dbReference>
<accession>A0A0B6X476</accession>
<dbReference type="Pfam" id="PF01509">
    <property type="entry name" value="TruB_N"/>
    <property type="match status" value="1"/>
</dbReference>
<keyword evidence="10" id="KW-1185">Reference proteome</keyword>
<dbReference type="PANTHER" id="PTHR13767:SF2">
    <property type="entry name" value="PSEUDOURIDYLATE SYNTHASE TRUB1"/>
    <property type="match status" value="1"/>
</dbReference>
<organism evidence="9 10">
    <name type="scientific">Pyrinomonas methylaliphatogenes</name>
    <dbReference type="NCBI Taxonomy" id="454194"/>
    <lineage>
        <taxon>Bacteria</taxon>
        <taxon>Pseudomonadati</taxon>
        <taxon>Acidobacteriota</taxon>
        <taxon>Blastocatellia</taxon>
        <taxon>Blastocatellales</taxon>
        <taxon>Pyrinomonadaceae</taxon>
        <taxon>Pyrinomonas</taxon>
    </lineage>
</organism>
<name>A0A0B6X476_9BACT</name>
<evidence type="ECO:0000259" key="7">
    <source>
        <dbReference type="Pfam" id="PF09157"/>
    </source>
</evidence>
<dbReference type="EMBL" id="CBXV010000008">
    <property type="protein sequence ID" value="CDM67040.1"/>
    <property type="molecule type" value="Genomic_DNA"/>
</dbReference>
<evidence type="ECO:0000256" key="2">
    <source>
        <dbReference type="ARBA" id="ARBA00005642"/>
    </source>
</evidence>
<dbReference type="RefSeq" id="WP_041978604.1">
    <property type="nucleotide sequence ID" value="NZ_CBXV010000008.1"/>
</dbReference>
<evidence type="ECO:0000256" key="5">
    <source>
        <dbReference type="HAMAP-Rule" id="MF_01080"/>
    </source>
</evidence>
<dbReference type="GO" id="GO:1990481">
    <property type="term" value="P:mRNA pseudouridine synthesis"/>
    <property type="evidence" value="ECO:0007669"/>
    <property type="project" value="TreeGrafter"/>
</dbReference>
<dbReference type="STRING" id="454194.PYK22_03089"/>
<dbReference type="Proteomes" id="UP000031518">
    <property type="component" value="Unassembled WGS sequence"/>
</dbReference>
<feature type="active site" description="Nucleophile" evidence="5">
    <location>
        <position position="38"/>
    </location>
</feature>
<evidence type="ECO:0000256" key="4">
    <source>
        <dbReference type="ARBA" id="ARBA00023235"/>
    </source>
</evidence>
<dbReference type="CDD" id="cd02573">
    <property type="entry name" value="PseudoU_synth_EcTruB"/>
    <property type="match status" value="1"/>
</dbReference>